<organism evidence="1 2">
    <name type="scientific">Rhodotorula toruloides</name>
    <name type="common">Yeast</name>
    <name type="synonym">Rhodosporidium toruloides</name>
    <dbReference type="NCBI Taxonomy" id="5286"/>
    <lineage>
        <taxon>Eukaryota</taxon>
        <taxon>Fungi</taxon>
        <taxon>Dikarya</taxon>
        <taxon>Basidiomycota</taxon>
        <taxon>Pucciniomycotina</taxon>
        <taxon>Microbotryomycetes</taxon>
        <taxon>Sporidiobolales</taxon>
        <taxon>Sporidiobolaceae</taxon>
        <taxon>Rhodotorula</taxon>
    </lineage>
</organism>
<evidence type="ECO:0000313" key="1">
    <source>
        <dbReference type="EMBL" id="GEM12058.1"/>
    </source>
</evidence>
<accession>A0A511KNU9</accession>
<dbReference type="OrthoDB" id="2519501at2759"/>
<evidence type="ECO:0000313" key="2">
    <source>
        <dbReference type="Proteomes" id="UP000321518"/>
    </source>
</evidence>
<comment type="caution">
    <text evidence="1">The sequence shown here is derived from an EMBL/GenBank/DDBJ whole genome shotgun (WGS) entry which is preliminary data.</text>
</comment>
<reference evidence="1 2" key="1">
    <citation type="submission" date="2019-07" db="EMBL/GenBank/DDBJ databases">
        <title>Rhodotorula toruloides NBRC10032 genome sequencing.</title>
        <authorList>
            <person name="Shida Y."/>
            <person name="Takaku H."/>
            <person name="Ogasawara W."/>
            <person name="Mori K."/>
        </authorList>
    </citation>
    <scope>NUCLEOTIDE SEQUENCE [LARGE SCALE GENOMIC DNA]</scope>
    <source>
        <strain evidence="1 2">NBRC10032</strain>
    </source>
</reference>
<name>A0A511KNU9_RHOTO</name>
<proteinExistence type="predicted"/>
<dbReference type="EMBL" id="BJWK01000018">
    <property type="protein sequence ID" value="GEM12058.1"/>
    <property type="molecule type" value="Genomic_DNA"/>
</dbReference>
<dbReference type="Proteomes" id="UP000321518">
    <property type="component" value="Unassembled WGS sequence"/>
</dbReference>
<protein>
    <submittedName>
        <fullName evidence="1">DNA polymerase III, subunits gammaand tau</fullName>
    </submittedName>
</protein>
<dbReference type="AlphaFoldDB" id="A0A511KNU9"/>
<sequence>MANLHTPRLARMRSFFKPEPPTLFYLRTPRIPVEPEFVRGLDTASFASGLSKTVNGWAAYEDKDAHIVFTGWTALQIVAACVLDEVHTELRPEPLLEALGVPLHATRVSQQIPIEFDLRGKDAQAAMAHIRQSLSFVRDPDGFLTITGLRSRLWLLHETHTSQSPGPPSSDRAKYAVAMKVLTQPGLTTETVELTVIDNRSNKRVQSSQAVTCESLIALFRDAVQDLIGGRQLSAAKLVAARYTVHLLEIRYRYANPRDQVKVYQQLSRSHEAALSIPDLSADALHEAVRLEQSWWKDTAKFFAGAVPGYKETLTTYVKHFELIRKWLEKQRQLPFDTGAFAHSLAKSSPFEVVARSSLF</sequence>
<gene>
    <name evidence="1" type="ORF">Rt10032_c18g6075</name>
</gene>